<accession>A0A931CMD4</accession>
<evidence type="ECO:0000313" key="3">
    <source>
        <dbReference type="Proteomes" id="UP000655366"/>
    </source>
</evidence>
<feature type="transmembrane region" description="Helical" evidence="1">
    <location>
        <begin position="105"/>
        <end position="123"/>
    </location>
</feature>
<gene>
    <name evidence="2" type="ORF">IV500_05195</name>
</gene>
<feature type="transmembrane region" description="Helical" evidence="1">
    <location>
        <begin position="45"/>
        <end position="66"/>
    </location>
</feature>
<dbReference type="Proteomes" id="UP000655366">
    <property type="component" value="Unassembled WGS sequence"/>
</dbReference>
<sequence>MMGAHHAACGAAAWVALTTNIHVDISAVAEKAAFLPHSLDLGFGLFDVSPVGIVTGALVTAGAAMLPDADHHNATIAHSLPPLSNAMCTGIGKVAGGHRHGTHSVAGIAVFVLIAWLAGLWTYNLDGFGTIYPGAGILSVLLVAFAAKALKIIPDRMRKSPWAVGLTTGAFITFFAPQEQGWFPIAMGIGVIIHILGDMMTTEGCNLAWPFAIKPPKAIAKLPILKDCWHPNGYMTIPVLGHAGSVREWLLLVPIGAYAIFGVGATLVGMGQTGLHELVQAAAIGH</sequence>
<reference evidence="2 3" key="1">
    <citation type="submission" date="2020-11" db="EMBL/GenBank/DDBJ databases">
        <title>Arthrobacter antarcticus sp. nov., isolated from Antarctic Soil.</title>
        <authorList>
            <person name="Li J."/>
        </authorList>
    </citation>
    <scope>NUCLEOTIDE SEQUENCE [LARGE SCALE GENOMIC DNA]</scope>
    <source>
        <strain evidence="2 3">Z1-20</strain>
    </source>
</reference>
<keyword evidence="1" id="KW-0812">Transmembrane</keyword>
<dbReference type="GO" id="GO:0016787">
    <property type="term" value="F:hydrolase activity"/>
    <property type="evidence" value="ECO:0007669"/>
    <property type="project" value="UniProtKB-KW"/>
</dbReference>
<name>A0A931CMD4_9MICC</name>
<feature type="transmembrane region" description="Helical" evidence="1">
    <location>
        <begin position="129"/>
        <end position="147"/>
    </location>
</feature>
<feature type="transmembrane region" description="Helical" evidence="1">
    <location>
        <begin position="249"/>
        <end position="270"/>
    </location>
</feature>
<dbReference type="EMBL" id="JADNYM010000005">
    <property type="protein sequence ID" value="MBG0738815.1"/>
    <property type="molecule type" value="Genomic_DNA"/>
</dbReference>
<protein>
    <submittedName>
        <fullName evidence="2">Metal-dependent hydrolase</fullName>
    </submittedName>
</protein>
<dbReference type="AlphaFoldDB" id="A0A931CMD4"/>
<dbReference type="Pfam" id="PF04307">
    <property type="entry name" value="YdjM"/>
    <property type="match status" value="1"/>
</dbReference>
<evidence type="ECO:0000313" key="2">
    <source>
        <dbReference type="EMBL" id="MBG0738815.1"/>
    </source>
</evidence>
<evidence type="ECO:0000256" key="1">
    <source>
        <dbReference type="SAM" id="Phobius"/>
    </source>
</evidence>
<proteinExistence type="predicted"/>
<dbReference type="InterPro" id="IPR007404">
    <property type="entry name" value="YdjM-like"/>
</dbReference>
<keyword evidence="2" id="KW-0378">Hydrolase</keyword>
<keyword evidence="3" id="KW-1185">Reference proteome</keyword>
<keyword evidence="1" id="KW-0472">Membrane</keyword>
<comment type="caution">
    <text evidence="2">The sequence shown here is derived from an EMBL/GenBank/DDBJ whole genome shotgun (WGS) entry which is preliminary data.</text>
</comment>
<organism evidence="2 3">
    <name type="scientific">Arthrobacter terrae</name>
    <dbReference type="NCBI Taxonomy" id="2935737"/>
    <lineage>
        <taxon>Bacteria</taxon>
        <taxon>Bacillati</taxon>
        <taxon>Actinomycetota</taxon>
        <taxon>Actinomycetes</taxon>
        <taxon>Micrococcales</taxon>
        <taxon>Micrococcaceae</taxon>
        <taxon>Arthrobacter</taxon>
    </lineage>
</organism>
<keyword evidence="1" id="KW-1133">Transmembrane helix</keyword>